<keyword evidence="1" id="KW-0472">Membrane</keyword>
<keyword evidence="1" id="KW-1133">Transmembrane helix</keyword>
<feature type="transmembrane region" description="Helical" evidence="1">
    <location>
        <begin position="7"/>
        <end position="29"/>
    </location>
</feature>
<name>A0ABU6A0N9_9FLAO</name>
<keyword evidence="1" id="KW-0812">Transmembrane</keyword>
<accession>A0ABU6A0N9</accession>
<protein>
    <recommendedName>
        <fullName evidence="4">Flavodoxin</fullName>
    </recommendedName>
</protein>
<proteinExistence type="predicted"/>
<evidence type="ECO:0000313" key="2">
    <source>
        <dbReference type="EMBL" id="MEB3347681.1"/>
    </source>
</evidence>
<evidence type="ECO:0008006" key="4">
    <source>
        <dbReference type="Google" id="ProtNLM"/>
    </source>
</evidence>
<dbReference type="Gene3D" id="3.40.50.360">
    <property type="match status" value="1"/>
</dbReference>
<dbReference type="RefSeq" id="WP_324181704.1">
    <property type="nucleotide sequence ID" value="NZ_BAABAW010000014.1"/>
</dbReference>
<dbReference type="EMBL" id="JAYKLX010000009">
    <property type="protein sequence ID" value="MEB3347681.1"/>
    <property type="molecule type" value="Genomic_DNA"/>
</dbReference>
<sequence length="209" mass="23690">MKRRKKIMTTIFIVIALTVITWIALTIVVQQMGPEKLATVGKNDDYNALVIYDPDPIYNLDEKVSIAFAEGLSESRWKSKIATVAAAKKIEESFDLYVFCANTYNWAPDKAIRNYIKNSTDLEGQRVVAITLGSGSTKRSQRMLEALITQKKATLIDSKTFWLMKPNDESKTKRSNRKIALEMANNFGKEIADRIRNEKNEVLSKDSGF</sequence>
<dbReference type="InterPro" id="IPR029039">
    <property type="entry name" value="Flavoprotein-like_sf"/>
</dbReference>
<dbReference type="SUPFAM" id="SSF52218">
    <property type="entry name" value="Flavoproteins"/>
    <property type="match status" value="1"/>
</dbReference>
<evidence type="ECO:0000256" key="1">
    <source>
        <dbReference type="SAM" id="Phobius"/>
    </source>
</evidence>
<keyword evidence="3" id="KW-1185">Reference proteome</keyword>
<organism evidence="2 3">
    <name type="scientific">Aquimarina gracilis</name>
    <dbReference type="NCBI Taxonomy" id="874422"/>
    <lineage>
        <taxon>Bacteria</taxon>
        <taxon>Pseudomonadati</taxon>
        <taxon>Bacteroidota</taxon>
        <taxon>Flavobacteriia</taxon>
        <taxon>Flavobacteriales</taxon>
        <taxon>Flavobacteriaceae</taxon>
        <taxon>Aquimarina</taxon>
    </lineage>
</organism>
<reference evidence="2 3" key="1">
    <citation type="journal article" date="2013" name="Int. J. Syst. Evol. Microbiol.">
        <title>Aquimarina gracilis sp. nov., isolated from the gut microflora of a mussel, Mytilus coruscus, and emended description of Aquimarina spongiae.</title>
        <authorList>
            <person name="Park S.C."/>
            <person name="Choe H.N."/>
            <person name="Baik K.S."/>
            <person name="Seong C.N."/>
        </authorList>
    </citation>
    <scope>NUCLEOTIDE SEQUENCE [LARGE SCALE GENOMIC DNA]</scope>
    <source>
        <strain evidence="2 3">PSC32</strain>
    </source>
</reference>
<dbReference type="Proteomes" id="UP001327027">
    <property type="component" value="Unassembled WGS sequence"/>
</dbReference>
<gene>
    <name evidence="2" type="ORF">U6A24_19545</name>
</gene>
<evidence type="ECO:0000313" key="3">
    <source>
        <dbReference type="Proteomes" id="UP001327027"/>
    </source>
</evidence>
<comment type="caution">
    <text evidence="2">The sequence shown here is derived from an EMBL/GenBank/DDBJ whole genome shotgun (WGS) entry which is preliminary data.</text>
</comment>